<dbReference type="RefSeq" id="WP_284279718.1">
    <property type="nucleotide sequence ID" value="NZ_BSOJ01000006.1"/>
</dbReference>
<organism evidence="3 4">
    <name type="scientific">Limnobacter litoralis</name>
    <dbReference type="NCBI Taxonomy" id="481366"/>
    <lineage>
        <taxon>Bacteria</taxon>
        <taxon>Pseudomonadati</taxon>
        <taxon>Pseudomonadota</taxon>
        <taxon>Betaproteobacteria</taxon>
        <taxon>Burkholderiales</taxon>
        <taxon>Burkholderiaceae</taxon>
        <taxon>Limnobacter</taxon>
    </lineage>
</organism>
<name>A0ABQ5YSF0_9BURK</name>
<keyword evidence="1" id="KW-0732">Signal</keyword>
<feature type="domain" description="Cytochrome P460" evidence="2">
    <location>
        <begin position="36"/>
        <end position="156"/>
    </location>
</feature>
<gene>
    <name evidence="3" type="ORF">GCM10007875_04550</name>
</gene>
<dbReference type="InterPro" id="IPR032033">
    <property type="entry name" value="Cytochrome_P460"/>
</dbReference>
<dbReference type="Gene3D" id="3.50.70.20">
    <property type="entry name" value="Cytochrome P460"/>
    <property type="match status" value="1"/>
</dbReference>
<sequence length="199" mass="21638">MKKLLITAGAASILAGCAAGSMFGPAPKDGEMAMPNYKSWPTYLTGIEKPDGHIRDIYINETGAKAQKGQAFANGTVSVMEIYKASKDGSGKLQKTELEKVFVMYKGKGWGASAPEGMKTGDWVFGAFSANGQPLKVDYNTCRGCHMPLSDKDFMFHYDKYFDTRASLDGPSYGELMKQHAGLVAMNAQDFGKVSNYIR</sequence>
<evidence type="ECO:0000313" key="3">
    <source>
        <dbReference type="EMBL" id="GLR25367.1"/>
    </source>
</evidence>
<evidence type="ECO:0000313" key="4">
    <source>
        <dbReference type="Proteomes" id="UP001156664"/>
    </source>
</evidence>
<dbReference type="PROSITE" id="PS51257">
    <property type="entry name" value="PROKAR_LIPOPROTEIN"/>
    <property type="match status" value="1"/>
</dbReference>
<dbReference type="EMBL" id="BSOJ01000006">
    <property type="protein sequence ID" value="GLR25367.1"/>
    <property type="molecule type" value="Genomic_DNA"/>
</dbReference>
<proteinExistence type="predicted"/>
<dbReference type="CDD" id="cd20716">
    <property type="entry name" value="cyt_P460_fam"/>
    <property type="match status" value="1"/>
</dbReference>
<feature type="chain" id="PRO_5046380338" description="Cytochrome P460 domain-containing protein" evidence="1">
    <location>
        <begin position="19"/>
        <end position="199"/>
    </location>
</feature>
<keyword evidence="4" id="KW-1185">Reference proteome</keyword>
<protein>
    <recommendedName>
        <fullName evidence="2">Cytochrome P460 domain-containing protein</fullName>
    </recommendedName>
</protein>
<dbReference type="Proteomes" id="UP001156664">
    <property type="component" value="Unassembled WGS sequence"/>
</dbReference>
<evidence type="ECO:0000256" key="1">
    <source>
        <dbReference type="SAM" id="SignalP"/>
    </source>
</evidence>
<reference evidence="4" key="1">
    <citation type="journal article" date="2019" name="Int. J. Syst. Evol. Microbiol.">
        <title>The Global Catalogue of Microorganisms (GCM) 10K type strain sequencing project: providing services to taxonomists for standard genome sequencing and annotation.</title>
        <authorList>
            <consortium name="The Broad Institute Genomics Platform"/>
            <consortium name="The Broad Institute Genome Sequencing Center for Infectious Disease"/>
            <person name="Wu L."/>
            <person name="Ma J."/>
        </authorList>
    </citation>
    <scope>NUCLEOTIDE SEQUENCE [LARGE SCALE GENOMIC DNA]</scope>
    <source>
        <strain evidence="4">NBRC 105857</strain>
    </source>
</reference>
<dbReference type="Pfam" id="PF16694">
    <property type="entry name" value="Cytochrome_P460"/>
    <property type="match status" value="1"/>
</dbReference>
<dbReference type="InterPro" id="IPR038142">
    <property type="entry name" value="Cytochrome_P460_sp"/>
</dbReference>
<feature type="signal peptide" evidence="1">
    <location>
        <begin position="1"/>
        <end position="18"/>
    </location>
</feature>
<evidence type="ECO:0000259" key="2">
    <source>
        <dbReference type="Pfam" id="PF16694"/>
    </source>
</evidence>
<accession>A0ABQ5YSF0</accession>
<comment type="caution">
    <text evidence="3">The sequence shown here is derived from an EMBL/GenBank/DDBJ whole genome shotgun (WGS) entry which is preliminary data.</text>
</comment>